<sequence length="139" mass="15143">MPAALTVLLVVLAIAALVLAAGASRLHSLSRRVGSFTCNARAAGAPAVPFTLGIAHYAVGRIEWYRCWSLSWRPARTWVRDRLSVTGRVPLEQAGQADQYLVRCRYDDVDFELSMSTAAYAGLASWLEAAPPGRRDLVL</sequence>
<dbReference type="KEGG" id="xya:ET471_01065"/>
<proteinExistence type="predicted"/>
<dbReference type="OrthoDB" id="3267160at2"/>
<dbReference type="Proteomes" id="UP000292118">
    <property type="component" value="Chromosome"/>
</dbReference>
<accession>A0A4P6EZD0</accession>
<dbReference type="AlphaFoldDB" id="A0A4P6EZD0"/>
<evidence type="ECO:0000313" key="2">
    <source>
        <dbReference type="Proteomes" id="UP000292118"/>
    </source>
</evidence>
<dbReference type="InterPro" id="IPR019675">
    <property type="entry name" value="DUF2550"/>
</dbReference>
<dbReference type="RefSeq" id="WP_129186212.1">
    <property type="nucleotide sequence ID" value="NZ_CP035493.1"/>
</dbReference>
<organism evidence="1 2">
    <name type="scientific">Xylanimonas protaetiae</name>
    <dbReference type="NCBI Taxonomy" id="2509457"/>
    <lineage>
        <taxon>Bacteria</taxon>
        <taxon>Bacillati</taxon>
        <taxon>Actinomycetota</taxon>
        <taxon>Actinomycetes</taxon>
        <taxon>Micrococcales</taxon>
        <taxon>Promicromonosporaceae</taxon>
        <taxon>Xylanimonas</taxon>
    </lineage>
</organism>
<name>A0A4P6EZD0_9MICO</name>
<gene>
    <name evidence="1" type="ORF">ET471_01065</name>
</gene>
<evidence type="ECO:0000313" key="1">
    <source>
        <dbReference type="EMBL" id="QAY68810.1"/>
    </source>
</evidence>
<protein>
    <submittedName>
        <fullName evidence="1">DUF2550 family protein</fullName>
    </submittedName>
</protein>
<keyword evidence="2" id="KW-1185">Reference proteome</keyword>
<dbReference type="Pfam" id="PF10739">
    <property type="entry name" value="DUF2550"/>
    <property type="match status" value="1"/>
</dbReference>
<dbReference type="EMBL" id="CP035493">
    <property type="protein sequence ID" value="QAY68810.1"/>
    <property type="molecule type" value="Genomic_DNA"/>
</dbReference>
<reference evidence="1 2" key="1">
    <citation type="submission" date="2019-01" db="EMBL/GenBank/DDBJ databases">
        <title>Genome sequencing of strain FW10M-9.</title>
        <authorList>
            <person name="Heo J."/>
            <person name="Kim S.-J."/>
            <person name="Kim J.-S."/>
            <person name="Hong S.-B."/>
            <person name="Kwon S.-W."/>
        </authorList>
    </citation>
    <scope>NUCLEOTIDE SEQUENCE [LARGE SCALE GENOMIC DNA]</scope>
    <source>
        <strain evidence="1 2">FW10M-9</strain>
    </source>
</reference>